<reference evidence="2" key="3">
    <citation type="journal article" date="2017" name="Nature">
        <title>Genome sequence of the progenitor of the wheat D genome Aegilops tauschii.</title>
        <authorList>
            <person name="Luo M.C."/>
            <person name="Gu Y.Q."/>
            <person name="Puiu D."/>
            <person name="Wang H."/>
            <person name="Twardziok S.O."/>
            <person name="Deal K.R."/>
            <person name="Huo N."/>
            <person name="Zhu T."/>
            <person name="Wang L."/>
            <person name="Wang Y."/>
            <person name="McGuire P.E."/>
            <person name="Liu S."/>
            <person name="Long H."/>
            <person name="Ramasamy R.K."/>
            <person name="Rodriguez J.C."/>
            <person name="Van S.L."/>
            <person name="Yuan L."/>
            <person name="Wang Z."/>
            <person name="Xia Z."/>
            <person name="Xiao L."/>
            <person name="Anderson O.D."/>
            <person name="Ouyang S."/>
            <person name="Liang Y."/>
            <person name="Zimin A.V."/>
            <person name="Pertea G."/>
            <person name="Qi P."/>
            <person name="Bennetzen J.L."/>
            <person name="Dai X."/>
            <person name="Dawson M.W."/>
            <person name="Muller H.G."/>
            <person name="Kugler K."/>
            <person name="Rivarola-Duarte L."/>
            <person name="Spannagl M."/>
            <person name="Mayer K.F.X."/>
            <person name="Lu F.H."/>
            <person name="Bevan M.W."/>
            <person name="Leroy P."/>
            <person name="Li P."/>
            <person name="You F.M."/>
            <person name="Sun Q."/>
            <person name="Liu Z."/>
            <person name="Lyons E."/>
            <person name="Wicker T."/>
            <person name="Salzberg S.L."/>
            <person name="Devos K.M."/>
            <person name="Dvorak J."/>
        </authorList>
    </citation>
    <scope>NUCLEOTIDE SEQUENCE [LARGE SCALE GENOMIC DNA]</scope>
    <source>
        <strain evidence="2">cv. AL8/78</strain>
    </source>
</reference>
<dbReference type="Gramene" id="AET7Gv20695300.4">
    <property type="protein sequence ID" value="AET7Gv20695300.4"/>
    <property type="gene ID" value="AET7Gv20695300"/>
</dbReference>
<reference evidence="2" key="5">
    <citation type="journal article" date="2021" name="G3 (Bethesda)">
        <title>Aegilops tauschii genome assembly Aet v5.0 features greater sequence contiguity and improved annotation.</title>
        <authorList>
            <person name="Wang L."/>
            <person name="Zhu T."/>
            <person name="Rodriguez J.C."/>
            <person name="Deal K.R."/>
            <person name="Dubcovsky J."/>
            <person name="McGuire P.E."/>
            <person name="Lux T."/>
            <person name="Spannagl M."/>
            <person name="Mayer K.F.X."/>
            <person name="Baldrich P."/>
            <person name="Meyers B.C."/>
            <person name="Huo N."/>
            <person name="Gu Y.Q."/>
            <person name="Zhou H."/>
            <person name="Devos K.M."/>
            <person name="Bennetzen J.L."/>
            <person name="Unver T."/>
            <person name="Budak H."/>
            <person name="Gulick P.J."/>
            <person name="Galiba G."/>
            <person name="Kalapos B."/>
            <person name="Nelson D.R."/>
            <person name="Li P."/>
            <person name="You F.M."/>
            <person name="Luo M.C."/>
            <person name="Dvorak J."/>
        </authorList>
    </citation>
    <scope>NUCLEOTIDE SEQUENCE [LARGE SCALE GENOMIC DNA]</scope>
    <source>
        <strain evidence="2">cv. AL8/78</strain>
    </source>
</reference>
<dbReference type="AlphaFoldDB" id="A0A453RT76"/>
<reference evidence="2" key="4">
    <citation type="submission" date="2019-03" db="UniProtKB">
        <authorList>
            <consortium name="EnsemblPlants"/>
        </authorList>
    </citation>
    <scope>IDENTIFICATION</scope>
</reference>
<proteinExistence type="predicted"/>
<feature type="compositionally biased region" description="Polar residues" evidence="1">
    <location>
        <begin position="93"/>
        <end position="105"/>
    </location>
</feature>
<dbReference type="Gramene" id="AET7Gv20695300.8">
    <property type="protein sequence ID" value="AET7Gv20695300.8"/>
    <property type="gene ID" value="AET7Gv20695300"/>
</dbReference>
<evidence type="ECO:0000313" key="3">
    <source>
        <dbReference type="Proteomes" id="UP000015105"/>
    </source>
</evidence>
<reference evidence="3" key="2">
    <citation type="journal article" date="2017" name="Nat. Plants">
        <title>The Aegilops tauschii genome reveals multiple impacts of transposons.</title>
        <authorList>
            <person name="Zhao G."/>
            <person name="Zou C."/>
            <person name="Li K."/>
            <person name="Wang K."/>
            <person name="Li T."/>
            <person name="Gao L."/>
            <person name="Zhang X."/>
            <person name="Wang H."/>
            <person name="Yang Z."/>
            <person name="Liu X."/>
            <person name="Jiang W."/>
            <person name="Mao L."/>
            <person name="Kong X."/>
            <person name="Jiao Y."/>
            <person name="Jia J."/>
        </authorList>
    </citation>
    <scope>NUCLEOTIDE SEQUENCE [LARGE SCALE GENOMIC DNA]</scope>
    <source>
        <strain evidence="3">cv. AL8/78</strain>
    </source>
</reference>
<dbReference type="Proteomes" id="UP000015105">
    <property type="component" value="Chromosome 7D"/>
</dbReference>
<dbReference type="EnsemblPlants" id="AET7Gv20695300.8">
    <property type="protein sequence ID" value="AET7Gv20695300.8"/>
    <property type="gene ID" value="AET7Gv20695300"/>
</dbReference>
<dbReference type="EnsemblPlants" id="AET7Gv20695300.4">
    <property type="protein sequence ID" value="AET7Gv20695300.4"/>
    <property type="gene ID" value="AET7Gv20695300"/>
</dbReference>
<evidence type="ECO:0000313" key="2">
    <source>
        <dbReference type="EnsemblPlants" id="AET7Gv20695300.4"/>
    </source>
</evidence>
<name>A0A453RT76_AEGTS</name>
<feature type="region of interest" description="Disordered" evidence="1">
    <location>
        <begin position="21"/>
        <end position="135"/>
    </location>
</feature>
<sequence>MCEGISHSHAGMLHFSASRCRASTGRGDEPRRAKLRTPAGAAPVQRRGLQRQQHLCVGRNSTWARAGGSSPPTVGGSRAPARHHQGPAAEHQLASTSGRQQSTTWARAGQEGPLGVGEEERLGRGGGGGRRRRRRWKAGMEAEVEDAEEEDGLIQSLNWGHKGPFAHFHLVGTYSPATYISERREYFISSLHQHISKIYGQKTPLPASQQTPEDPNCTCQ</sequence>
<organism evidence="2 3">
    <name type="scientific">Aegilops tauschii subsp. strangulata</name>
    <name type="common">Goatgrass</name>
    <dbReference type="NCBI Taxonomy" id="200361"/>
    <lineage>
        <taxon>Eukaryota</taxon>
        <taxon>Viridiplantae</taxon>
        <taxon>Streptophyta</taxon>
        <taxon>Embryophyta</taxon>
        <taxon>Tracheophyta</taxon>
        <taxon>Spermatophyta</taxon>
        <taxon>Magnoliopsida</taxon>
        <taxon>Liliopsida</taxon>
        <taxon>Poales</taxon>
        <taxon>Poaceae</taxon>
        <taxon>BOP clade</taxon>
        <taxon>Pooideae</taxon>
        <taxon>Triticodae</taxon>
        <taxon>Triticeae</taxon>
        <taxon>Triticinae</taxon>
        <taxon>Aegilops</taxon>
    </lineage>
</organism>
<protein>
    <submittedName>
        <fullName evidence="2">Uncharacterized protein</fullName>
    </submittedName>
</protein>
<reference evidence="3" key="1">
    <citation type="journal article" date="2014" name="Science">
        <title>Ancient hybridizations among the ancestral genomes of bread wheat.</title>
        <authorList>
            <consortium name="International Wheat Genome Sequencing Consortium,"/>
            <person name="Marcussen T."/>
            <person name="Sandve S.R."/>
            <person name="Heier L."/>
            <person name="Spannagl M."/>
            <person name="Pfeifer M."/>
            <person name="Jakobsen K.S."/>
            <person name="Wulff B.B."/>
            <person name="Steuernagel B."/>
            <person name="Mayer K.F."/>
            <person name="Olsen O.A."/>
        </authorList>
    </citation>
    <scope>NUCLEOTIDE SEQUENCE [LARGE SCALE GENOMIC DNA]</scope>
    <source>
        <strain evidence="3">cv. AL8/78</strain>
    </source>
</reference>
<accession>A0A453RT76</accession>
<evidence type="ECO:0000256" key="1">
    <source>
        <dbReference type="SAM" id="MobiDB-lite"/>
    </source>
</evidence>
<keyword evidence="3" id="KW-1185">Reference proteome</keyword>